<protein>
    <recommendedName>
        <fullName evidence="4">Methyltransferase type 11 domain-containing protein</fullName>
    </recommendedName>
</protein>
<dbReference type="PANTHER" id="PTHR44942">
    <property type="entry name" value="METHYLTRANSF_11 DOMAIN-CONTAINING PROTEIN"/>
    <property type="match status" value="1"/>
</dbReference>
<dbReference type="InterPro" id="IPR029063">
    <property type="entry name" value="SAM-dependent_MTases_sf"/>
</dbReference>
<feature type="domain" description="Methyltransferase type 11" evidence="4">
    <location>
        <begin position="42"/>
        <end position="129"/>
    </location>
</feature>
<evidence type="ECO:0000313" key="6">
    <source>
        <dbReference type="Proteomes" id="UP000235116"/>
    </source>
</evidence>
<organism evidence="5 6">
    <name type="scientific">Ketobacter alkanivorans</name>
    <dbReference type="NCBI Taxonomy" id="1917421"/>
    <lineage>
        <taxon>Bacteria</taxon>
        <taxon>Pseudomonadati</taxon>
        <taxon>Pseudomonadota</taxon>
        <taxon>Gammaproteobacteria</taxon>
        <taxon>Pseudomonadales</taxon>
        <taxon>Ketobacteraceae</taxon>
        <taxon>Ketobacter</taxon>
    </lineage>
</organism>
<evidence type="ECO:0000256" key="2">
    <source>
        <dbReference type="ARBA" id="ARBA00022603"/>
    </source>
</evidence>
<dbReference type="RefSeq" id="WP_101895854.1">
    <property type="nucleotide sequence ID" value="NZ_CP022684.1"/>
</dbReference>
<keyword evidence="2" id="KW-0489">Methyltransferase</keyword>
<comment type="similarity">
    <text evidence="1">Belongs to the methyltransferase superfamily.</text>
</comment>
<keyword evidence="6" id="KW-1185">Reference proteome</keyword>
<evidence type="ECO:0000256" key="3">
    <source>
        <dbReference type="ARBA" id="ARBA00022679"/>
    </source>
</evidence>
<dbReference type="AlphaFoldDB" id="A0A2K9LQG8"/>
<name>A0A2K9LQG8_9GAMM</name>
<dbReference type="OrthoDB" id="9797252at2"/>
<dbReference type="SUPFAM" id="SSF53335">
    <property type="entry name" value="S-adenosyl-L-methionine-dependent methyltransferases"/>
    <property type="match status" value="1"/>
</dbReference>
<sequence>MAEFKDYFSTASDDYKRFRPQYPEALYQYLATIAPSTQLAFDVGCGNGQASRQLAQQFEHVRASDASATQVEHAIPTANVTYHVSPAEQIQSADNSVDLVTVAQAIHWFRHPDFFAEVDRVLKPQGVLAVWGYQLLYTDTALDAVIEDFHSNVVGPYWPPERALLDNGYTRIAFPYAREPAPEFFMRARWQLSHLIGYLNTWSAVKQYEKHLGHNPVETHFKAIESAWGDSKATQEIYWPLILYVGKKSV</sequence>
<dbReference type="GO" id="GO:0008757">
    <property type="term" value="F:S-adenosylmethionine-dependent methyltransferase activity"/>
    <property type="evidence" value="ECO:0007669"/>
    <property type="project" value="InterPro"/>
</dbReference>
<dbReference type="Proteomes" id="UP000235116">
    <property type="component" value="Chromosome"/>
</dbReference>
<dbReference type="KEGG" id="kak:Kalk_19505"/>
<reference evidence="6" key="1">
    <citation type="submission" date="2017-08" db="EMBL/GenBank/DDBJ databases">
        <title>Direct submision.</title>
        <authorList>
            <person name="Kim S.-J."/>
            <person name="Rhee S.-K."/>
        </authorList>
    </citation>
    <scope>NUCLEOTIDE SEQUENCE [LARGE SCALE GENOMIC DNA]</scope>
    <source>
        <strain evidence="6">GI5</strain>
    </source>
</reference>
<evidence type="ECO:0000259" key="4">
    <source>
        <dbReference type="Pfam" id="PF08241"/>
    </source>
</evidence>
<gene>
    <name evidence="5" type="ORF">Kalk_19505</name>
</gene>
<evidence type="ECO:0000313" key="5">
    <source>
        <dbReference type="EMBL" id="AUM14480.1"/>
    </source>
</evidence>
<dbReference type="CDD" id="cd02440">
    <property type="entry name" value="AdoMet_MTases"/>
    <property type="match status" value="1"/>
</dbReference>
<dbReference type="Pfam" id="PF08241">
    <property type="entry name" value="Methyltransf_11"/>
    <property type="match status" value="1"/>
</dbReference>
<keyword evidence="3" id="KW-0808">Transferase</keyword>
<evidence type="ECO:0000256" key="1">
    <source>
        <dbReference type="ARBA" id="ARBA00008361"/>
    </source>
</evidence>
<dbReference type="EMBL" id="CP022684">
    <property type="protein sequence ID" value="AUM14480.1"/>
    <property type="molecule type" value="Genomic_DNA"/>
</dbReference>
<dbReference type="GO" id="GO:0032259">
    <property type="term" value="P:methylation"/>
    <property type="evidence" value="ECO:0007669"/>
    <property type="project" value="UniProtKB-KW"/>
</dbReference>
<accession>A0A2K9LQG8</accession>
<dbReference type="InterPro" id="IPR013216">
    <property type="entry name" value="Methyltransf_11"/>
</dbReference>
<dbReference type="Gene3D" id="3.40.50.150">
    <property type="entry name" value="Vaccinia Virus protein VP39"/>
    <property type="match status" value="1"/>
</dbReference>
<dbReference type="InterPro" id="IPR051052">
    <property type="entry name" value="Diverse_substrate_MTase"/>
</dbReference>
<proteinExistence type="inferred from homology"/>
<dbReference type="PANTHER" id="PTHR44942:SF4">
    <property type="entry name" value="METHYLTRANSFERASE TYPE 11 DOMAIN-CONTAINING PROTEIN"/>
    <property type="match status" value="1"/>
</dbReference>